<dbReference type="PROSITE" id="PS00141">
    <property type="entry name" value="ASP_PROTEASE"/>
    <property type="match status" value="1"/>
</dbReference>
<keyword evidence="6" id="KW-1185">Reference proteome</keyword>
<keyword evidence="3" id="KW-0378">Hydrolase</keyword>
<dbReference type="AlphaFoldDB" id="A0A8K0MUH8"/>
<organism evidence="5 6">
    <name type="scientific">Cocos nucifera</name>
    <name type="common">Coconut palm</name>
    <dbReference type="NCBI Taxonomy" id="13894"/>
    <lineage>
        <taxon>Eukaryota</taxon>
        <taxon>Viridiplantae</taxon>
        <taxon>Streptophyta</taxon>
        <taxon>Embryophyta</taxon>
        <taxon>Tracheophyta</taxon>
        <taxon>Spermatophyta</taxon>
        <taxon>Magnoliopsida</taxon>
        <taxon>Liliopsida</taxon>
        <taxon>Arecaceae</taxon>
        <taxon>Arecoideae</taxon>
        <taxon>Cocoseae</taxon>
        <taxon>Attaleinae</taxon>
        <taxon>Cocos</taxon>
    </lineage>
</organism>
<gene>
    <name evidence="5" type="ORF">COCNU_01G005830</name>
</gene>
<evidence type="ECO:0000256" key="2">
    <source>
        <dbReference type="ARBA" id="ARBA00022670"/>
    </source>
</evidence>
<dbReference type="GO" id="GO:0004190">
    <property type="term" value="F:aspartic-type endopeptidase activity"/>
    <property type="evidence" value="ECO:0007669"/>
    <property type="project" value="InterPro"/>
</dbReference>
<evidence type="ECO:0000313" key="6">
    <source>
        <dbReference type="Proteomes" id="UP000797356"/>
    </source>
</evidence>
<dbReference type="Proteomes" id="UP000797356">
    <property type="component" value="Chromosome 1"/>
</dbReference>
<dbReference type="PANTHER" id="PTHR47967">
    <property type="entry name" value="OS07G0603500 PROTEIN-RELATED"/>
    <property type="match status" value="1"/>
</dbReference>
<accession>A0A8K0MUH8</accession>
<dbReference type="InterPro" id="IPR001969">
    <property type="entry name" value="Aspartic_peptidase_AS"/>
</dbReference>
<dbReference type="Gene3D" id="2.40.70.10">
    <property type="entry name" value="Acid Proteases"/>
    <property type="match status" value="1"/>
</dbReference>
<dbReference type="SUPFAM" id="SSF50630">
    <property type="entry name" value="Acid proteases"/>
    <property type="match status" value="1"/>
</dbReference>
<feature type="domain" description="Peptidase A1" evidence="4">
    <location>
        <begin position="255"/>
        <end position="494"/>
    </location>
</feature>
<dbReference type="InterPro" id="IPR051708">
    <property type="entry name" value="Plant_Aspart_Prot_A1"/>
</dbReference>
<dbReference type="OrthoDB" id="630709at2759"/>
<dbReference type="PANTHER" id="PTHR47967:SF60">
    <property type="entry name" value="PROTEIN ASPARTIC PROTEASE IN GUARD CELL 1-LIKE"/>
    <property type="match status" value="1"/>
</dbReference>
<evidence type="ECO:0000259" key="4">
    <source>
        <dbReference type="PROSITE" id="PS51767"/>
    </source>
</evidence>
<dbReference type="PROSITE" id="PS51767">
    <property type="entry name" value="PEPTIDASE_A1"/>
    <property type="match status" value="1"/>
</dbReference>
<evidence type="ECO:0000256" key="1">
    <source>
        <dbReference type="ARBA" id="ARBA00007447"/>
    </source>
</evidence>
<proteinExistence type="inferred from homology"/>
<comment type="caution">
    <text evidence="5">The sequence shown here is derived from an EMBL/GenBank/DDBJ whole genome shotgun (WGS) entry which is preliminary data.</text>
</comment>
<reference evidence="5" key="1">
    <citation type="journal article" date="2017" name="Gigascience">
        <title>The genome draft of coconut (Cocos nucifera).</title>
        <authorList>
            <person name="Xiao Y."/>
            <person name="Xu P."/>
            <person name="Fan H."/>
            <person name="Baudouin L."/>
            <person name="Xia W."/>
            <person name="Bocs S."/>
            <person name="Xu J."/>
            <person name="Li Q."/>
            <person name="Guo A."/>
            <person name="Zhou L."/>
            <person name="Li J."/>
            <person name="Wu Y."/>
            <person name="Ma Z."/>
            <person name="Armero A."/>
            <person name="Issali A.E."/>
            <person name="Liu N."/>
            <person name="Peng M."/>
            <person name="Yang Y."/>
        </authorList>
    </citation>
    <scope>NUCLEOTIDE SEQUENCE</scope>
    <source>
        <tissue evidence="5">Spear leaf of Hainan Tall coconut</tissue>
    </source>
</reference>
<name>A0A8K0MUH8_COCNU</name>
<dbReference type="Pfam" id="PF14543">
    <property type="entry name" value="TAXi_N"/>
    <property type="match status" value="1"/>
</dbReference>
<evidence type="ECO:0000256" key="3">
    <source>
        <dbReference type="ARBA" id="ARBA00022801"/>
    </source>
</evidence>
<comment type="similarity">
    <text evidence="1">Belongs to the peptidase A1 family.</text>
</comment>
<dbReference type="GO" id="GO:0006508">
    <property type="term" value="P:proteolysis"/>
    <property type="evidence" value="ECO:0007669"/>
    <property type="project" value="UniProtKB-KW"/>
</dbReference>
<protein>
    <submittedName>
        <fullName evidence="5">Putative aspartyl protease AED1-like</fullName>
    </submittedName>
</protein>
<dbReference type="InterPro" id="IPR021109">
    <property type="entry name" value="Peptidase_aspartic_dom_sf"/>
</dbReference>
<evidence type="ECO:0000313" key="5">
    <source>
        <dbReference type="EMBL" id="KAG1326649.1"/>
    </source>
</evidence>
<reference evidence="5" key="2">
    <citation type="submission" date="2019-07" db="EMBL/GenBank/DDBJ databases">
        <authorList>
            <person name="Yang Y."/>
            <person name="Bocs S."/>
            <person name="Baudouin L."/>
        </authorList>
    </citation>
    <scope>NUCLEOTIDE SEQUENCE</scope>
    <source>
        <tissue evidence="5">Spear leaf of Hainan Tall coconut</tissue>
    </source>
</reference>
<keyword evidence="2 5" id="KW-0645">Protease</keyword>
<sequence length="494" mass="54672">MVEERTLATSDGEAFRSSTVVKERTLAKFDGDAFRSSIMVKERALAKSDGDAFHSSIVVEERALAKSDVNAFRSSIMVEECALVTFDGDAFQSSIVAEERMLAKFDGDAFRSLVVVEETLDNLPRDMISTPIDYKYGEHLLHLPPSSHQTQSPLIMANSPPTNLYLIFLTVLVVPYAPGSAMGLHGFDVLGSCSWSNHSCSYGRNITRGLPIIHRLSPWAPQKLRLNFTSELERHQARVTPETGLDPGRTQNGNYLVVIGLGTPQKNFHMLLDTGSSLTWLQCEPCTKCHHQSDPRFEPALSSTYRVIPYTAEDCRRLGDNQAGRTAKGDCKYRVNYGDHDYTIGKWSTETLTLGSTDVIPGFQFGCGDYQGGDSWDAYAGILGLGGDLQSLLHQTPRYGGIFSYCLPTPSSRGYLILGERGSVSSDVKYTPMKIDRDGHFQINLIAITVGSQKLTVSPSQKMIIGDKFCSYQSQIQFQPDVVNAEEFQWTRPS</sequence>
<dbReference type="InterPro" id="IPR032861">
    <property type="entry name" value="TAXi_N"/>
</dbReference>
<dbReference type="InterPro" id="IPR033121">
    <property type="entry name" value="PEPTIDASE_A1"/>
</dbReference>
<dbReference type="EMBL" id="CM017872">
    <property type="protein sequence ID" value="KAG1326649.1"/>
    <property type="molecule type" value="Genomic_DNA"/>
</dbReference>